<dbReference type="InterPro" id="IPR037524">
    <property type="entry name" value="PA14/GLEYA"/>
</dbReference>
<dbReference type="PROSITE" id="PS51820">
    <property type="entry name" value="PA14"/>
    <property type="match status" value="1"/>
</dbReference>
<dbReference type="Gene3D" id="3.90.182.10">
    <property type="entry name" value="Toxin - Anthrax Protective Antigen,domain 1"/>
    <property type="match status" value="1"/>
</dbReference>
<organism evidence="2">
    <name type="scientific">marine metagenome</name>
    <dbReference type="NCBI Taxonomy" id="408172"/>
    <lineage>
        <taxon>unclassified sequences</taxon>
        <taxon>metagenomes</taxon>
        <taxon>ecological metagenomes</taxon>
    </lineage>
</organism>
<dbReference type="EMBL" id="UINC01003091">
    <property type="protein sequence ID" value="SVA03291.1"/>
    <property type="molecule type" value="Genomic_DNA"/>
</dbReference>
<name>A0A381SIY1_9ZZZZ</name>
<proteinExistence type="predicted"/>
<gene>
    <name evidence="2" type="ORF">METZ01_LOCUS56145</name>
</gene>
<dbReference type="SMART" id="SM00758">
    <property type="entry name" value="PA14"/>
    <property type="match status" value="1"/>
</dbReference>
<evidence type="ECO:0000259" key="1">
    <source>
        <dbReference type="PROSITE" id="PS51820"/>
    </source>
</evidence>
<dbReference type="InterPro" id="IPR011658">
    <property type="entry name" value="PA14_dom"/>
</dbReference>
<sequence length="213" mass="23008">MINFQELILKKICFIFFLVLSKIIAQIALPTFQGVHKPQSHTANGQLNYEVHTSTSPTYYADTYSELISKQGTLETSGTTSSIGGPSTSDYGLINFTHQSHLESVVGDVSNDDFSVSVSGYFIPQETGTYTFTCEGDDGVFFLLNGSVVASHPGGHGTQSIGNHTGTESLTAGTKYTLNAYMQERGGGIGLRIFWKTPSNSSWTIHASEISSE</sequence>
<evidence type="ECO:0000313" key="2">
    <source>
        <dbReference type="EMBL" id="SVA03291.1"/>
    </source>
</evidence>
<reference evidence="2" key="1">
    <citation type="submission" date="2018-05" db="EMBL/GenBank/DDBJ databases">
        <authorList>
            <person name="Lanie J.A."/>
            <person name="Ng W.-L."/>
            <person name="Kazmierczak K.M."/>
            <person name="Andrzejewski T.M."/>
            <person name="Davidsen T.M."/>
            <person name="Wayne K.J."/>
            <person name="Tettelin H."/>
            <person name="Glass J.I."/>
            <person name="Rusch D."/>
            <person name="Podicherti R."/>
            <person name="Tsui H.-C.T."/>
            <person name="Winkler M.E."/>
        </authorList>
    </citation>
    <scope>NUCLEOTIDE SEQUENCE</scope>
</reference>
<dbReference type="AlphaFoldDB" id="A0A381SIY1"/>
<protein>
    <recommendedName>
        <fullName evidence="1">PA14 domain-containing protein</fullName>
    </recommendedName>
</protein>
<dbReference type="Pfam" id="PF07691">
    <property type="entry name" value="PA14"/>
    <property type="match status" value="1"/>
</dbReference>
<accession>A0A381SIY1</accession>
<feature type="domain" description="PA14" evidence="1">
    <location>
        <begin position="54"/>
        <end position="209"/>
    </location>
</feature>
<dbReference type="SUPFAM" id="SSF56988">
    <property type="entry name" value="Anthrax protective antigen"/>
    <property type="match status" value="1"/>
</dbReference>